<organism evidence="1 2">
    <name type="scientific">Carpinus fangiana</name>
    <dbReference type="NCBI Taxonomy" id="176857"/>
    <lineage>
        <taxon>Eukaryota</taxon>
        <taxon>Viridiplantae</taxon>
        <taxon>Streptophyta</taxon>
        <taxon>Embryophyta</taxon>
        <taxon>Tracheophyta</taxon>
        <taxon>Spermatophyta</taxon>
        <taxon>Magnoliopsida</taxon>
        <taxon>eudicotyledons</taxon>
        <taxon>Gunneridae</taxon>
        <taxon>Pentapetalae</taxon>
        <taxon>rosids</taxon>
        <taxon>fabids</taxon>
        <taxon>Fagales</taxon>
        <taxon>Betulaceae</taxon>
        <taxon>Carpinus</taxon>
    </lineage>
</organism>
<gene>
    <name evidence="1" type="ORF">FH972_023840</name>
</gene>
<reference evidence="1 2" key="1">
    <citation type="submission" date="2019-06" db="EMBL/GenBank/DDBJ databases">
        <title>A chromosomal-level reference genome of Carpinus fangiana (Coryloideae, Betulaceae).</title>
        <authorList>
            <person name="Yang X."/>
            <person name="Wang Z."/>
            <person name="Zhang L."/>
            <person name="Hao G."/>
            <person name="Liu J."/>
            <person name="Yang Y."/>
        </authorList>
    </citation>
    <scope>NUCLEOTIDE SEQUENCE [LARGE SCALE GENOMIC DNA]</scope>
    <source>
        <strain evidence="1">Cfa_2016G</strain>
        <tissue evidence="1">Leaf</tissue>
    </source>
</reference>
<name>A0A5N6KWL2_9ROSI</name>
<protein>
    <recommendedName>
        <fullName evidence="3">SnoaL-like domain-containing protein</fullName>
    </recommendedName>
</protein>
<accession>A0A5N6KWL2</accession>
<dbReference type="Pfam" id="PF07366">
    <property type="entry name" value="SnoaL"/>
    <property type="match status" value="1"/>
</dbReference>
<sequence>MQVSDDAFVARDLARFNHHADVKVYQSGTIRNLTEHLTDIQLVYSSTDIALHNHDYKIIFGEGDWTVAIESVTGPQNGPLTSLSGGYLPPSNKPVNYDLMTIARWNNGWMMEEYLWSDNPLLYRQVGVLPDPPAEPLADLELNLATPLSTDPGNTNSSAVNKAAVSQADDALNNGNFTLTSLNLSPDALIYGLTDSPLSAQGYIKWLQDLKIAFPDLRLENKPYRQIVGQGDWTATAAFLSGTHQGPLVLPAYLADKPVQATGQSIDQLHYTIARWQKGQIVGMRVNLDLFELIGALGISP</sequence>
<comment type="caution">
    <text evidence="1">The sequence shown here is derived from an EMBL/GenBank/DDBJ whole genome shotgun (WGS) entry which is preliminary data.</text>
</comment>
<dbReference type="OrthoDB" id="5398185at2759"/>
<evidence type="ECO:0000313" key="2">
    <source>
        <dbReference type="Proteomes" id="UP000327013"/>
    </source>
</evidence>
<dbReference type="Gene3D" id="3.10.450.50">
    <property type="match status" value="2"/>
</dbReference>
<dbReference type="InterPro" id="IPR009959">
    <property type="entry name" value="Cyclase_SnoaL-like"/>
</dbReference>
<dbReference type="GO" id="GO:0030638">
    <property type="term" value="P:polyketide metabolic process"/>
    <property type="evidence" value="ECO:0007669"/>
    <property type="project" value="InterPro"/>
</dbReference>
<proteinExistence type="predicted"/>
<dbReference type="Proteomes" id="UP000327013">
    <property type="component" value="Unassembled WGS sequence"/>
</dbReference>
<keyword evidence="2" id="KW-1185">Reference proteome</keyword>
<evidence type="ECO:0000313" key="1">
    <source>
        <dbReference type="EMBL" id="KAB8349827.1"/>
    </source>
</evidence>
<evidence type="ECO:0008006" key="3">
    <source>
        <dbReference type="Google" id="ProtNLM"/>
    </source>
</evidence>
<dbReference type="SUPFAM" id="SSF54427">
    <property type="entry name" value="NTF2-like"/>
    <property type="match status" value="2"/>
</dbReference>
<dbReference type="AlphaFoldDB" id="A0A5N6KWL2"/>
<dbReference type="EMBL" id="VIBQ01000014">
    <property type="protein sequence ID" value="KAB8349827.1"/>
    <property type="molecule type" value="Genomic_DNA"/>
</dbReference>
<dbReference type="InterPro" id="IPR032710">
    <property type="entry name" value="NTF2-like_dom_sf"/>
</dbReference>